<dbReference type="RefSeq" id="WP_008488220.1">
    <property type="nucleotide sequence ID" value="NZ_AMRG01000005.1"/>
</dbReference>
<evidence type="ECO:0000313" key="5">
    <source>
        <dbReference type="Proteomes" id="UP000014115"/>
    </source>
</evidence>
<feature type="region of interest" description="Disordered" evidence="1">
    <location>
        <begin position="334"/>
        <end position="360"/>
    </location>
</feature>
<dbReference type="EMBL" id="AMRG01000005">
    <property type="protein sequence ID" value="EKE84481.1"/>
    <property type="molecule type" value="Genomic_DNA"/>
</dbReference>
<dbReference type="Proteomes" id="UP000014115">
    <property type="component" value="Unassembled WGS sequence"/>
</dbReference>
<feature type="domain" description="Endonuclease/exonuclease/phosphatase" evidence="3">
    <location>
        <begin position="113"/>
        <end position="318"/>
    </location>
</feature>
<comment type="caution">
    <text evidence="4">The sequence shown here is derived from an EMBL/GenBank/DDBJ whole genome shotgun (WGS) entry which is preliminary data.</text>
</comment>
<dbReference type="STRING" id="740709.A10D4_05417"/>
<dbReference type="eggNOG" id="COG3021">
    <property type="taxonomic scope" value="Bacteria"/>
</dbReference>
<proteinExistence type="predicted"/>
<name>K2JLU4_9GAMM</name>
<dbReference type="Gene3D" id="3.60.10.10">
    <property type="entry name" value="Endonuclease/exonuclease/phosphatase"/>
    <property type="match status" value="1"/>
</dbReference>
<feature type="transmembrane region" description="Helical" evidence="2">
    <location>
        <begin position="6"/>
        <end position="24"/>
    </location>
</feature>
<accession>K2JLU4</accession>
<evidence type="ECO:0000256" key="2">
    <source>
        <dbReference type="SAM" id="Phobius"/>
    </source>
</evidence>
<protein>
    <recommendedName>
        <fullName evidence="3">Endonuclease/exonuclease/phosphatase domain-containing protein</fullName>
    </recommendedName>
</protein>
<dbReference type="SUPFAM" id="SSF56219">
    <property type="entry name" value="DNase I-like"/>
    <property type="match status" value="1"/>
</dbReference>
<dbReference type="InterPro" id="IPR036691">
    <property type="entry name" value="Endo/exonu/phosph_ase_sf"/>
</dbReference>
<organism evidence="4 5">
    <name type="scientific">Idiomarina xiamenensis 10-D-4</name>
    <dbReference type="NCBI Taxonomy" id="740709"/>
    <lineage>
        <taxon>Bacteria</taxon>
        <taxon>Pseudomonadati</taxon>
        <taxon>Pseudomonadota</taxon>
        <taxon>Gammaproteobacteria</taxon>
        <taxon>Alteromonadales</taxon>
        <taxon>Idiomarinaceae</taxon>
        <taxon>Idiomarina</taxon>
    </lineage>
</organism>
<keyword evidence="5" id="KW-1185">Reference proteome</keyword>
<dbReference type="Pfam" id="PF03372">
    <property type="entry name" value="Exo_endo_phos"/>
    <property type="match status" value="1"/>
</dbReference>
<sequence length="360" mass="40876">MNGLSLTLLILTAVVAVVTLLPLSRFSHWAIRGWDFPRLQLSVVSLALLVANFSLAEVNDWWWLVILSQCLCLAYHSAWILPYTQLLPSQVKRLARLPQAQRQSASHIRVMCANVLESNRRSKRLLEIVHKQRPDILVAVETDDWWMDELDELTDDYPHVLRCPQDNLYGMLVYSVWPLEDASIEYIVQDGIPSMHFQLNLPGDHRIAMHCVHPAPPSPIENTFSLPRDAELVKLASRVQDCSLPVIVAGDLNDVAWSRTTRLFRKISGLLDPRLGRGAYNTFHAKVPFLRWPLDHVFHSEHFALVEMKRLPAFGSDHFPILIELALLAEAPAQQTPEQSTAEQRQEAADIVAREAAMSE</sequence>
<keyword evidence="2" id="KW-1133">Transmembrane helix</keyword>
<gene>
    <name evidence="4" type="ORF">A10D4_05417</name>
</gene>
<evidence type="ECO:0000313" key="4">
    <source>
        <dbReference type="EMBL" id="EKE84481.1"/>
    </source>
</evidence>
<feature type="transmembrane region" description="Helical" evidence="2">
    <location>
        <begin position="61"/>
        <end position="83"/>
    </location>
</feature>
<keyword evidence="2" id="KW-0472">Membrane</keyword>
<feature type="compositionally biased region" description="Polar residues" evidence="1">
    <location>
        <begin position="334"/>
        <end position="343"/>
    </location>
</feature>
<keyword evidence="2" id="KW-0812">Transmembrane</keyword>
<evidence type="ECO:0000256" key="1">
    <source>
        <dbReference type="SAM" id="MobiDB-lite"/>
    </source>
</evidence>
<feature type="transmembrane region" description="Helical" evidence="2">
    <location>
        <begin position="36"/>
        <end position="55"/>
    </location>
</feature>
<evidence type="ECO:0000259" key="3">
    <source>
        <dbReference type="Pfam" id="PF03372"/>
    </source>
</evidence>
<reference evidence="4 5" key="1">
    <citation type="journal article" date="2012" name="J. Bacteriol.">
        <title>Genome Sequence of Idiomarina xiamenensis Type Strain 10-D-4.</title>
        <authorList>
            <person name="Lai Q."/>
            <person name="Wang L."/>
            <person name="Wang W."/>
            <person name="Shao Z."/>
        </authorList>
    </citation>
    <scope>NUCLEOTIDE SEQUENCE [LARGE SCALE GENOMIC DNA]</scope>
    <source>
        <strain evidence="4 5">10-D-4</strain>
    </source>
</reference>
<dbReference type="AlphaFoldDB" id="K2JLU4"/>
<dbReference type="PATRIC" id="fig|740709.3.peg.1104"/>
<dbReference type="InterPro" id="IPR005135">
    <property type="entry name" value="Endo/exonuclease/phosphatase"/>
</dbReference>
<dbReference type="GO" id="GO:0003824">
    <property type="term" value="F:catalytic activity"/>
    <property type="evidence" value="ECO:0007669"/>
    <property type="project" value="InterPro"/>
</dbReference>